<gene>
    <name evidence="7" type="ordered locus">RC1_2321</name>
</gene>
<comment type="similarity">
    <text evidence="2">Belongs to the TerC family.</text>
</comment>
<dbReference type="InterPro" id="IPR005496">
    <property type="entry name" value="Integral_membrane_TerC"/>
</dbReference>
<feature type="transmembrane region" description="Helical" evidence="6">
    <location>
        <begin position="170"/>
        <end position="192"/>
    </location>
</feature>
<dbReference type="AlphaFoldDB" id="B6IPK6"/>
<dbReference type="InterPro" id="IPR022301">
    <property type="entry name" value="Integral_membrane_YjbE"/>
</dbReference>
<dbReference type="EMBL" id="CP000613">
    <property type="protein sequence ID" value="ACI99708.1"/>
    <property type="molecule type" value="Genomic_DNA"/>
</dbReference>
<name>B6IPK6_RHOCS</name>
<dbReference type="Pfam" id="PF03741">
    <property type="entry name" value="TerC"/>
    <property type="match status" value="1"/>
</dbReference>
<dbReference type="HOGENOM" id="CLU_070543_2_0_5"/>
<protein>
    <submittedName>
        <fullName evidence="7">Integral membrane protein TerC family</fullName>
    </submittedName>
</protein>
<dbReference type="KEGG" id="rce:RC1_2321"/>
<dbReference type="STRING" id="414684.RC1_2321"/>
<keyword evidence="3 6" id="KW-0812">Transmembrane</keyword>
<dbReference type="PANTHER" id="PTHR30238:SF4">
    <property type="entry name" value="SLL1022 PROTEIN"/>
    <property type="match status" value="1"/>
</dbReference>
<keyword evidence="5 6" id="KW-0472">Membrane</keyword>
<evidence type="ECO:0000313" key="8">
    <source>
        <dbReference type="Proteomes" id="UP000001591"/>
    </source>
</evidence>
<evidence type="ECO:0000256" key="6">
    <source>
        <dbReference type="SAM" id="Phobius"/>
    </source>
</evidence>
<evidence type="ECO:0000256" key="5">
    <source>
        <dbReference type="ARBA" id="ARBA00023136"/>
    </source>
</evidence>
<dbReference type="NCBIfam" id="TIGR03717">
    <property type="entry name" value="R_switched_YjbE"/>
    <property type="match status" value="1"/>
</dbReference>
<feature type="transmembrane region" description="Helical" evidence="6">
    <location>
        <begin position="199"/>
        <end position="219"/>
    </location>
</feature>
<sequence>MVREGPFVSPDVFFMFAELTALAQVLFIDIVLAGDNAIVVGMAAAGVAKSERRTVIFWGIAAAAVLRILFALLTTHLLAIIGLTLAGGILLLWVCWKLWREIVSQREERTGAAVVAEAEDESTSTPLAEALPEHATKSRGVAIRQIVLADVSMSLDNVLAVAGAAHDHEWVLVVGLAMSVVLMGVAATLIARLLERHHWIAYIGLAVILYVAVSMIWLGSFEVLDAVGMTHPGVEGVAQPAP</sequence>
<dbReference type="GO" id="GO:0016020">
    <property type="term" value="C:membrane"/>
    <property type="evidence" value="ECO:0007669"/>
    <property type="project" value="UniProtKB-SubCell"/>
</dbReference>
<dbReference type="PANTHER" id="PTHR30238">
    <property type="entry name" value="MEMBRANE BOUND PREDICTED REDOX MODULATOR"/>
    <property type="match status" value="1"/>
</dbReference>
<dbReference type="Proteomes" id="UP000001591">
    <property type="component" value="Chromosome"/>
</dbReference>
<feature type="transmembrane region" description="Helical" evidence="6">
    <location>
        <begin position="12"/>
        <end position="34"/>
    </location>
</feature>
<evidence type="ECO:0000313" key="7">
    <source>
        <dbReference type="EMBL" id="ACI99708.1"/>
    </source>
</evidence>
<feature type="transmembrane region" description="Helical" evidence="6">
    <location>
        <begin position="55"/>
        <end position="73"/>
    </location>
</feature>
<reference evidence="7 8" key="1">
    <citation type="journal article" date="2010" name="BMC Genomics">
        <title>Metabolic flexibility revealed in the genome of the cyst-forming alpha-1 proteobacterium Rhodospirillum centenum.</title>
        <authorList>
            <person name="Lu Y.K."/>
            <person name="Marden J."/>
            <person name="Han M."/>
            <person name="Swingley W.D."/>
            <person name="Mastrian S.D."/>
            <person name="Chowdhury S.R."/>
            <person name="Hao J."/>
            <person name="Helmy T."/>
            <person name="Kim S."/>
            <person name="Kurdoglu A.A."/>
            <person name="Matthies H.J."/>
            <person name="Rollo D."/>
            <person name="Stothard P."/>
            <person name="Blankenship R.E."/>
            <person name="Bauer C.E."/>
            <person name="Touchman J.W."/>
        </authorList>
    </citation>
    <scope>NUCLEOTIDE SEQUENCE [LARGE SCALE GENOMIC DNA]</scope>
    <source>
        <strain evidence="8">ATCC 51521 / SW</strain>
    </source>
</reference>
<comment type="subcellular location">
    <subcellularLocation>
        <location evidence="1">Membrane</location>
        <topology evidence="1">Multi-pass membrane protein</topology>
    </subcellularLocation>
</comment>
<evidence type="ECO:0000256" key="3">
    <source>
        <dbReference type="ARBA" id="ARBA00022692"/>
    </source>
</evidence>
<evidence type="ECO:0000256" key="2">
    <source>
        <dbReference type="ARBA" id="ARBA00007511"/>
    </source>
</evidence>
<keyword evidence="4 6" id="KW-1133">Transmembrane helix</keyword>
<evidence type="ECO:0000256" key="4">
    <source>
        <dbReference type="ARBA" id="ARBA00022989"/>
    </source>
</evidence>
<organism evidence="7 8">
    <name type="scientific">Rhodospirillum centenum (strain ATCC 51521 / SW)</name>
    <dbReference type="NCBI Taxonomy" id="414684"/>
    <lineage>
        <taxon>Bacteria</taxon>
        <taxon>Pseudomonadati</taxon>
        <taxon>Pseudomonadota</taxon>
        <taxon>Alphaproteobacteria</taxon>
        <taxon>Rhodospirillales</taxon>
        <taxon>Rhodospirillaceae</taxon>
        <taxon>Rhodospirillum</taxon>
    </lineage>
</organism>
<dbReference type="eggNOG" id="COG0861">
    <property type="taxonomic scope" value="Bacteria"/>
</dbReference>
<evidence type="ECO:0000256" key="1">
    <source>
        <dbReference type="ARBA" id="ARBA00004141"/>
    </source>
</evidence>
<feature type="transmembrane region" description="Helical" evidence="6">
    <location>
        <begin position="79"/>
        <end position="99"/>
    </location>
</feature>
<proteinExistence type="inferred from homology"/>
<accession>B6IPK6</accession>
<keyword evidence="8" id="KW-1185">Reference proteome</keyword>